<name>D1B6Z8_THEAS</name>
<dbReference type="RefSeq" id="WP_012870298.1">
    <property type="nucleotide sequence ID" value="NC_013522.1"/>
</dbReference>
<evidence type="ECO:0000313" key="7">
    <source>
        <dbReference type="Proteomes" id="UP000002030"/>
    </source>
</evidence>
<evidence type="ECO:0000256" key="1">
    <source>
        <dbReference type="ARBA" id="ARBA00022553"/>
    </source>
</evidence>
<keyword evidence="1 3" id="KW-0597">Phosphoprotein</keyword>
<dbReference type="CDD" id="cd17535">
    <property type="entry name" value="REC_NarL-like"/>
    <property type="match status" value="1"/>
</dbReference>
<dbReference type="KEGG" id="tai:Taci_1568"/>
<dbReference type="OrthoDB" id="9779069at2"/>
<dbReference type="InterPro" id="IPR058245">
    <property type="entry name" value="NreC/VraR/RcsB-like_REC"/>
</dbReference>
<proteinExistence type="predicted"/>
<dbReference type="Pfam" id="PF00196">
    <property type="entry name" value="GerE"/>
    <property type="match status" value="1"/>
</dbReference>
<dbReference type="InterPro" id="IPR016032">
    <property type="entry name" value="Sig_transdc_resp-reg_C-effctor"/>
</dbReference>
<dbReference type="InterPro" id="IPR001789">
    <property type="entry name" value="Sig_transdc_resp-reg_receiver"/>
</dbReference>
<dbReference type="Pfam" id="PF00072">
    <property type="entry name" value="Response_reg"/>
    <property type="match status" value="1"/>
</dbReference>
<dbReference type="EMBL" id="CP001818">
    <property type="protein sequence ID" value="ACZ19789.1"/>
    <property type="molecule type" value="Genomic_DNA"/>
</dbReference>
<gene>
    <name evidence="6" type="ordered locus">Taci_1568</name>
</gene>
<dbReference type="GO" id="GO:0006355">
    <property type="term" value="P:regulation of DNA-templated transcription"/>
    <property type="evidence" value="ECO:0007669"/>
    <property type="project" value="InterPro"/>
</dbReference>
<dbReference type="InterPro" id="IPR011006">
    <property type="entry name" value="CheY-like_superfamily"/>
</dbReference>
<evidence type="ECO:0000256" key="2">
    <source>
        <dbReference type="ARBA" id="ARBA00023125"/>
    </source>
</evidence>
<dbReference type="GO" id="GO:0003677">
    <property type="term" value="F:DNA binding"/>
    <property type="evidence" value="ECO:0007669"/>
    <property type="project" value="UniProtKB-KW"/>
</dbReference>
<dbReference type="Gene3D" id="3.40.50.2300">
    <property type="match status" value="1"/>
</dbReference>
<dbReference type="PANTHER" id="PTHR43214">
    <property type="entry name" value="TWO-COMPONENT RESPONSE REGULATOR"/>
    <property type="match status" value="1"/>
</dbReference>
<dbReference type="eggNOG" id="COG2197">
    <property type="taxonomic scope" value="Bacteria"/>
</dbReference>
<keyword evidence="7" id="KW-1185">Reference proteome</keyword>
<feature type="domain" description="HTH luxR-type" evidence="4">
    <location>
        <begin position="134"/>
        <end position="199"/>
    </location>
</feature>
<sequence length="211" mass="22785">MITLILADDHPLTMEGLKALLSREGDFSVLGEYADGESALLGITELRPQVALLDIRMPILDGVAVAKRVTDLKLPTACLMLTSYDAKPYVAASMRAGAKGYVLKSSPPEVICEAIRTVSRGRLFLDLEASDLVSSGPTEELSQREREVLLLASRGLASKEIASRLVISDRTVQAHLASIYGKLGARNKTEAMLLGLKHGILTLEEILEEGE</sequence>
<dbReference type="SUPFAM" id="SSF52172">
    <property type="entry name" value="CheY-like"/>
    <property type="match status" value="1"/>
</dbReference>
<dbReference type="Proteomes" id="UP000002030">
    <property type="component" value="Chromosome"/>
</dbReference>
<accession>D1B6Z8</accession>
<dbReference type="PROSITE" id="PS50043">
    <property type="entry name" value="HTH_LUXR_2"/>
    <property type="match status" value="1"/>
</dbReference>
<organism evidence="6 7">
    <name type="scientific">Thermanaerovibrio acidaminovorans (strain ATCC 49978 / DSM 6589 / Su883)</name>
    <name type="common">Selenomonas acidaminovorans</name>
    <dbReference type="NCBI Taxonomy" id="525903"/>
    <lineage>
        <taxon>Bacteria</taxon>
        <taxon>Thermotogati</taxon>
        <taxon>Synergistota</taxon>
        <taxon>Synergistia</taxon>
        <taxon>Synergistales</taxon>
        <taxon>Synergistaceae</taxon>
        <taxon>Thermanaerovibrio</taxon>
    </lineage>
</organism>
<feature type="modified residue" description="4-aspartylphosphate" evidence="3">
    <location>
        <position position="54"/>
    </location>
</feature>
<dbReference type="PROSITE" id="PS00622">
    <property type="entry name" value="HTH_LUXR_1"/>
    <property type="match status" value="1"/>
</dbReference>
<dbReference type="SMART" id="SM00421">
    <property type="entry name" value="HTH_LUXR"/>
    <property type="match status" value="1"/>
</dbReference>
<dbReference type="InterPro" id="IPR039420">
    <property type="entry name" value="WalR-like"/>
</dbReference>
<dbReference type="CDD" id="cd06170">
    <property type="entry name" value="LuxR_C_like"/>
    <property type="match status" value="1"/>
</dbReference>
<evidence type="ECO:0000313" key="6">
    <source>
        <dbReference type="EMBL" id="ACZ19789.1"/>
    </source>
</evidence>
<dbReference type="EnsemblBacteria" id="ACZ19789">
    <property type="protein sequence ID" value="ACZ19789"/>
    <property type="gene ID" value="Taci_1568"/>
</dbReference>
<dbReference type="GO" id="GO:0000160">
    <property type="term" value="P:phosphorelay signal transduction system"/>
    <property type="evidence" value="ECO:0007669"/>
    <property type="project" value="InterPro"/>
</dbReference>
<evidence type="ECO:0000259" key="4">
    <source>
        <dbReference type="PROSITE" id="PS50043"/>
    </source>
</evidence>
<keyword evidence="2" id="KW-0238">DNA-binding</keyword>
<dbReference type="SUPFAM" id="SSF46894">
    <property type="entry name" value="C-terminal effector domain of the bipartite response regulators"/>
    <property type="match status" value="1"/>
</dbReference>
<protein>
    <submittedName>
        <fullName evidence="6">Two component transcriptional regulator, LuxR family</fullName>
    </submittedName>
</protein>
<dbReference type="PROSITE" id="PS50110">
    <property type="entry name" value="RESPONSE_REGULATORY"/>
    <property type="match status" value="1"/>
</dbReference>
<dbReference type="HOGENOM" id="CLU_000445_90_10_0"/>
<feature type="domain" description="Response regulatory" evidence="5">
    <location>
        <begin position="3"/>
        <end position="119"/>
    </location>
</feature>
<evidence type="ECO:0000256" key="3">
    <source>
        <dbReference type="PROSITE-ProRule" id="PRU00169"/>
    </source>
</evidence>
<dbReference type="SMART" id="SM00448">
    <property type="entry name" value="REC"/>
    <property type="match status" value="1"/>
</dbReference>
<dbReference type="STRING" id="525903.Taci_1568"/>
<dbReference type="InterPro" id="IPR000792">
    <property type="entry name" value="Tscrpt_reg_LuxR_C"/>
</dbReference>
<evidence type="ECO:0000259" key="5">
    <source>
        <dbReference type="PROSITE" id="PS50110"/>
    </source>
</evidence>
<reference evidence="6 7" key="1">
    <citation type="journal article" date="2009" name="Stand. Genomic Sci.">
        <title>Complete genome sequence of Thermanaerovibrio acidaminovorans type strain (Su883).</title>
        <authorList>
            <person name="Chovatia M."/>
            <person name="Sikorski J."/>
            <person name="Schroder M."/>
            <person name="Lapidus A."/>
            <person name="Nolan M."/>
            <person name="Tice H."/>
            <person name="Glavina Del Rio T."/>
            <person name="Copeland A."/>
            <person name="Cheng J.F."/>
            <person name="Lucas S."/>
            <person name="Chen F."/>
            <person name="Bruce D."/>
            <person name="Goodwin L."/>
            <person name="Pitluck S."/>
            <person name="Ivanova N."/>
            <person name="Mavromatis K."/>
            <person name="Ovchinnikova G."/>
            <person name="Pati A."/>
            <person name="Chen A."/>
            <person name="Palaniappan K."/>
            <person name="Land M."/>
            <person name="Hauser L."/>
            <person name="Chang Y.J."/>
            <person name="Jeffries C.D."/>
            <person name="Chain P."/>
            <person name="Saunders E."/>
            <person name="Detter J.C."/>
            <person name="Brettin T."/>
            <person name="Rohde M."/>
            <person name="Goker M."/>
            <person name="Spring S."/>
            <person name="Bristow J."/>
            <person name="Markowitz V."/>
            <person name="Hugenholtz P."/>
            <person name="Kyrpides N.C."/>
            <person name="Klenk H.P."/>
            <person name="Eisen J.A."/>
        </authorList>
    </citation>
    <scope>NUCLEOTIDE SEQUENCE [LARGE SCALE GENOMIC DNA]</scope>
    <source>
        <strain evidence="7">ATCC 49978 / DSM 6589 / Su883</strain>
    </source>
</reference>
<dbReference type="PRINTS" id="PR00038">
    <property type="entry name" value="HTHLUXR"/>
</dbReference>
<dbReference type="AlphaFoldDB" id="D1B6Z8"/>